<dbReference type="EMBL" id="CAJPIJ010000073">
    <property type="protein sequence ID" value="CAG1966913.1"/>
    <property type="molecule type" value="Genomic_DNA"/>
</dbReference>
<dbReference type="EMBL" id="CAAKMV010000126">
    <property type="protein sequence ID" value="VIO56903.1"/>
    <property type="molecule type" value="Genomic_DNA"/>
</dbReference>
<feature type="signal peptide" evidence="1">
    <location>
        <begin position="1"/>
        <end position="20"/>
    </location>
</feature>
<gene>
    <name evidence="3" type="ORF">FUG_LOCUS230279</name>
    <name evidence="2" type="ORF">MDCFG202_LOCUS46073</name>
</gene>
<evidence type="ECO:0000313" key="3">
    <source>
        <dbReference type="EMBL" id="VIO56903.1"/>
    </source>
</evidence>
<feature type="chain" id="PRO_5041086084" evidence="1">
    <location>
        <begin position="21"/>
        <end position="388"/>
    </location>
</feature>
<evidence type="ECO:0000313" key="2">
    <source>
        <dbReference type="EMBL" id="CAG1966913.1"/>
    </source>
</evidence>
<reference evidence="3" key="1">
    <citation type="submission" date="2019-04" db="EMBL/GenBank/DDBJ databases">
        <authorList>
            <person name="Melise S."/>
            <person name="Noan J."/>
            <person name="Okalmin O."/>
        </authorList>
    </citation>
    <scope>NUCLEOTIDE SEQUENCE</scope>
    <source>
        <strain evidence="3">FN9</strain>
    </source>
</reference>
<keyword evidence="1" id="KW-0732">Signal</keyword>
<protein>
    <submittedName>
        <fullName evidence="3">Uncharacterized protein</fullName>
    </submittedName>
</protein>
<evidence type="ECO:0000256" key="1">
    <source>
        <dbReference type="SAM" id="SignalP"/>
    </source>
</evidence>
<proteinExistence type="predicted"/>
<sequence length="388" mass="42748">MKFNYALLAAAPLICNTAQAADLDAPIEGYGVVVPEWEVEITPGGPTTVLNGTIEEVHDELLQLNPDWDEEYAGNSTDSELTERDSGFELFGRTDFSDAEYHCGGRWPKCRTTFVNQGISYLRRTKGKPTNGPGPGNCGRVSCSFNSAIWWCNDNAKSKTLNSFSSIADAAAFIVKKCYVPDRGPPVPGKMNMLSGQAFHNSKWNGYGVMVPEWEVEVTSGSTAVLGGTIEEIHEELLQLNPSWDTEYITNVTQSTATEKRDSDMHLFGRTNFKGAKYTCRGRWPECHPAPIVTGVEYLRYVQGKPKNGPGPGNCGRVSCSNNAAIWWCNDNASSKTLNGFGSIADGAEYINDKCTRWGWQNGGYRSFVSGQVFHSTKWNVIVRKDKC</sequence>
<reference evidence="2" key="2">
    <citation type="submission" date="2021-03" db="EMBL/GenBank/DDBJ databases">
        <authorList>
            <person name="Alouane T."/>
            <person name="Langin T."/>
            <person name="Bonhomme L."/>
        </authorList>
    </citation>
    <scope>NUCLEOTIDE SEQUENCE</scope>
    <source>
        <strain evidence="2">MDC_Fg202</strain>
    </source>
</reference>
<accession>A0A4E9DFR6</accession>
<dbReference type="Proteomes" id="UP000746612">
    <property type="component" value="Unassembled WGS sequence"/>
</dbReference>
<organism evidence="3">
    <name type="scientific">Gibberella zeae</name>
    <name type="common">Wheat head blight fungus</name>
    <name type="synonym">Fusarium graminearum</name>
    <dbReference type="NCBI Taxonomy" id="5518"/>
    <lineage>
        <taxon>Eukaryota</taxon>
        <taxon>Fungi</taxon>
        <taxon>Dikarya</taxon>
        <taxon>Ascomycota</taxon>
        <taxon>Pezizomycotina</taxon>
        <taxon>Sordariomycetes</taxon>
        <taxon>Hypocreomycetidae</taxon>
        <taxon>Hypocreales</taxon>
        <taxon>Nectriaceae</taxon>
        <taxon>Fusarium</taxon>
    </lineage>
</organism>
<dbReference type="AlphaFoldDB" id="A0A4E9DFR6"/>
<dbReference type="PANTHER" id="PTHR35605:SF1">
    <property type="entry name" value="ECP2 EFFECTOR PROTEIN DOMAIN-CONTAINING PROTEIN-RELATED"/>
    <property type="match status" value="1"/>
</dbReference>
<dbReference type="PANTHER" id="PTHR35605">
    <property type="entry name" value="ECP2 EFFECTOR PROTEIN DOMAIN-CONTAINING PROTEIN-RELATED"/>
    <property type="match status" value="1"/>
</dbReference>
<name>A0A4E9DFR6_GIBZA</name>